<feature type="transmembrane region" description="Helical" evidence="1">
    <location>
        <begin position="91"/>
        <end position="113"/>
    </location>
</feature>
<evidence type="ECO:0008006" key="3">
    <source>
        <dbReference type="Google" id="ProtNLM"/>
    </source>
</evidence>
<gene>
    <name evidence="2" type="ORF">SDC9_151686</name>
</gene>
<evidence type="ECO:0000313" key="2">
    <source>
        <dbReference type="EMBL" id="MPN04448.1"/>
    </source>
</evidence>
<accession>A0A645EQZ1</accession>
<comment type="caution">
    <text evidence="2">The sequence shown here is derived from an EMBL/GenBank/DDBJ whole genome shotgun (WGS) entry which is preliminary data.</text>
</comment>
<keyword evidence="1" id="KW-0472">Membrane</keyword>
<evidence type="ECO:0000256" key="1">
    <source>
        <dbReference type="SAM" id="Phobius"/>
    </source>
</evidence>
<organism evidence="2">
    <name type="scientific">bioreactor metagenome</name>
    <dbReference type="NCBI Taxonomy" id="1076179"/>
    <lineage>
        <taxon>unclassified sequences</taxon>
        <taxon>metagenomes</taxon>
        <taxon>ecological metagenomes</taxon>
    </lineage>
</organism>
<reference evidence="2" key="1">
    <citation type="submission" date="2019-08" db="EMBL/GenBank/DDBJ databases">
        <authorList>
            <person name="Kucharzyk K."/>
            <person name="Murdoch R.W."/>
            <person name="Higgins S."/>
            <person name="Loffler F."/>
        </authorList>
    </citation>
    <scope>NUCLEOTIDE SEQUENCE</scope>
</reference>
<sequence>MTKSNLVFLLLGTSVLFLIMGFTHNSSLFGAVVGYWTGFIYTQWLFRNVQKSVNLEISTAVRQSRRSFFSRLGFVTLVVATVGRFQKGWLLSLALGIALGLVVSLIIAIIDYIKLERGEV</sequence>
<name>A0A645EQZ1_9ZZZZ</name>
<dbReference type="EMBL" id="VSSQ01050356">
    <property type="protein sequence ID" value="MPN04448.1"/>
    <property type="molecule type" value="Genomic_DNA"/>
</dbReference>
<feature type="transmembrane region" description="Helical" evidence="1">
    <location>
        <begin position="68"/>
        <end position="85"/>
    </location>
</feature>
<keyword evidence="1" id="KW-0812">Transmembrane</keyword>
<proteinExistence type="predicted"/>
<keyword evidence="1" id="KW-1133">Transmembrane helix</keyword>
<feature type="transmembrane region" description="Helical" evidence="1">
    <location>
        <begin position="28"/>
        <end position="47"/>
    </location>
</feature>
<feature type="transmembrane region" description="Helical" evidence="1">
    <location>
        <begin position="5"/>
        <end position="22"/>
    </location>
</feature>
<dbReference type="AlphaFoldDB" id="A0A645EQZ1"/>
<protein>
    <recommendedName>
        <fullName evidence="3">ATP synthase subunit I</fullName>
    </recommendedName>
</protein>